<dbReference type="AlphaFoldDB" id="A0AAJ0GJH0"/>
<feature type="transmembrane region" description="Helical" evidence="2">
    <location>
        <begin position="92"/>
        <end position="112"/>
    </location>
</feature>
<name>A0AAJ0GJH0_9PEZI</name>
<feature type="region of interest" description="Disordered" evidence="1">
    <location>
        <begin position="195"/>
        <end position="281"/>
    </location>
</feature>
<reference evidence="3" key="1">
    <citation type="submission" date="2023-04" db="EMBL/GenBank/DDBJ databases">
        <title>Black Yeasts Isolated from many extreme environments.</title>
        <authorList>
            <person name="Coleine C."/>
            <person name="Stajich J.E."/>
            <person name="Selbmann L."/>
        </authorList>
    </citation>
    <scope>NUCLEOTIDE SEQUENCE</scope>
    <source>
        <strain evidence="3">CCFEE 5312</strain>
    </source>
</reference>
<accession>A0AAJ0GJH0</accession>
<feature type="transmembrane region" description="Helical" evidence="2">
    <location>
        <begin position="118"/>
        <end position="148"/>
    </location>
</feature>
<gene>
    <name evidence="3" type="ORF">LTR09_000355</name>
</gene>
<feature type="transmembrane region" description="Helical" evidence="2">
    <location>
        <begin position="66"/>
        <end position="85"/>
    </location>
</feature>
<feature type="region of interest" description="Disordered" evidence="1">
    <location>
        <begin position="170"/>
        <end position="189"/>
    </location>
</feature>
<keyword evidence="4" id="KW-1185">Reference proteome</keyword>
<evidence type="ECO:0000313" key="3">
    <source>
        <dbReference type="EMBL" id="KAK3058790.1"/>
    </source>
</evidence>
<keyword evidence="2" id="KW-1133">Transmembrane helix</keyword>
<sequence>MALHPEEKGDVKVEVCHIHVPIRWKFHNRNKKITLAARYTQILVSFVALVLIMISISRTYWLEPYYATSLVWSNATSLIIGAFGLRPEKIHWHIMLVLDLLAFAGNLSGFVFTFSTYIYMYLGWFCALSMACTITTSIALLANIIILIQTCRKRLRVTFVSGDGYPNSTAAKTKALEDEGGSGDIRPYDMEMQNEQPLHSSPSETSNTEASRDTAVPSASLTIAQQPEVPPQVHHVDASQEDHKADSTPAPSLSDVSQWSITSGTLTGAPSWRHSASSYEK</sequence>
<feature type="compositionally biased region" description="Polar residues" evidence="1">
    <location>
        <begin position="249"/>
        <end position="281"/>
    </location>
</feature>
<proteinExistence type="predicted"/>
<evidence type="ECO:0000256" key="2">
    <source>
        <dbReference type="SAM" id="Phobius"/>
    </source>
</evidence>
<keyword evidence="2" id="KW-0812">Transmembrane</keyword>
<comment type="caution">
    <text evidence="3">The sequence shown here is derived from an EMBL/GenBank/DDBJ whole genome shotgun (WGS) entry which is preliminary data.</text>
</comment>
<evidence type="ECO:0000313" key="4">
    <source>
        <dbReference type="Proteomes" id="UP001271007"/>
    </source>
</evidence>
<dbReference type="EMBL" id="JAWDJX010000001">
    <property type="protein sequence ID" value="KAK3058790.1"/>
    <property type="molecule type" value="Genomic_DNA"/>
</dbReference>
<keyword evidence="2" id="KW-0472">Membrane</keyword>
<dbReference type="Proteomes" id="UP001271007">
    <property type="component" value="Unassembled WGS sequence"/>
</dbReference>
<feature type="transmembrane region" description="Helical" evidence="2">
    <location>
        <begin position="39"/>
        <end position="60"/>
    </location>
</feature>
<organism evidence="3 4">
    <name type="scientific">Extremus antarcticus</name>
    <dbReference type="NCBI Taxonomy" id="702011"/>
    <lineage>
        <taxon>Eukaryota</taxon>
        <taxon>Fungi</taxon>
        <taxon>Dikarya</taxon>
        <taxon>Ascomycota</taxon>
        <taxon>Pezizomycotina</taxon>
        <taxon>Dothideomycetes</taxon>
        <taxon>Dothideomycetidae</taxon>
        <taxon>Mycosphaerellales</taxon>
        <taxon>Extremaceae</taxon>
        <taxon>Extremus</taxon>
    </lineage>
</organism>
<evidence type="ECO:0000256" key="1">
    <source>
        <dbReference type="SAM" id="MobiDB-lite"/>
    </source>
</evidence>
<feature type="compositionally biased region" description="Polar residues" evidence="1">
    <location>
        <begin position="195"/>
        <end position="209"/>
    </location>
</feature>
<protein>
    <submittedName>
        <fullName evidence="3">Uncharacterized protein</fullName>
    </submittedName>
</protein>
<feature type="compositionally biased region" description="Basic and acidic residues" evidence="1">
    <location>
        <begin position="234"/>
        <end position="246"/>
    </location>
</feature>